<sequence>MATLKEIAAESGFSIATVSRVLNEDDTLNVPESTRELIIETAGRLNYKTKTERKRDEAAKKRGLHKLSSVGIVEMLSVGEQIEDAYYMYLKNNVEKVCMEEEIEAVPMQYDEGLSEYRNMGRPVDGIIAIGQFSEDRISAMRKRTEKIVFVDSSPDEQKYCSIKTNYETGVRQGVDYLVRQGHVNIAFVGPENSRDSKAVTAPEDRRRIFKAITREYGNKVHPETIDVTGTARNATENITKFIIGDNNLRPDEEKVTALFTYNEATALGAIKAVQNSGLRVPEDISVLGYNDTVLASYMQPPITGIHIYMDEMARAAVEALTKLINGYVNIPFTTLIPTTLKERGSIRKKQ</sequence>
<dbReference type="InterPro" id="IPR000843">
    <property type="entry name" value="HTH_LacI"/>
</dbReference>
<evidence type="ECO:0000259" key="4">
    <source>
        <dbReference type="PROSITE" id="PS50932"/>
    </source>
</evidence>
<keyword evidence="3" id="KW-0804">Transcription</keyword>
<proteinExistence type="predicted"/>
<dbReference type="STRING" id="515622.bpr_I2936"/>
<keyword evidence="2" id="KW-0238">DNA-binding</keyword>
<dbReference type="KEGG" id="bpb:bpr_I2936"/>
<dbReference type="Gene3D" id="3.40.50.2300">
    <property type="match status" value="2"/>
</dbReference>
<keyword evidence="1" id="KW-0805">Transcription regulation</keyword>
<dbReference type="Pfam" id="PF00356">
    <property type="entry name" value="LacI"/>
    <property type="match status" value="1"/>
</dbReference>
<dbReference type="EMBL" id="CP001810">
    <property type="protein sequence ID" value="ADL35666.1"/>
    <property type="molecule type" value="Genomic_DNA"/>
</dbReference>
<dbReference type="InterPro" id="IPR010982">
    <property type="entry name" value="Lambda_DNA-bd_dom_sf"/>
</dbReference>
<dbReference type="InterPro" id="IPR028082">
    <property type="entry name" value="Peripla_BP_I"/>
</dbReference>
<name>E0RVY4_BUTPB</name>
<dbReference type="AlphaFoldDB" id="E0RVY4"/>
<reference evidence="5 6" key="1">
    <citation type="journal article" date="2010" name="PLoS ONE">
        <title>The glycobiome of the rumen bacterium Butyrivibrio proteoclasticus B316(T) highlights adaptation to a polysaccharide-rich environment.</title>
        <authorList>
            <person name="Kelly W.J."/>
            <person name="Leahy S.C."/>
            <person name="Altermann E."/>
            <person name="Yeoman C.J."/>
            <person name="Dunne J.C."/>
            <person name="Kong Z."/>
            <person name="Pacheco D.M."/>
            <person name="Li D."/>
            <person name="Noel S.J."/>
            <person name="Moon C.D."/>
            <person name="Cookson A.L."/>
            <person name="Attwood G.T."/>
        </authorList>
    </citation>
    <scope>NUCLEOTIDE SEQUENCE [LARGE SCALE GENOMIC DNA]</scope>
    <source>
        <strain evidence="6">ATCC 51982 / DSM 14932 / B316</strain>
    </source>
</reference>
<feature type="domain" description="HTH lacI-type" evidence="4">
    <location>
        <begin position="2"/>
        <end position="48"/>
    </location>
</feature>
<evidence type="ECO:0000256" key="1">
    <source>
        <dbReference type="ARBA" id="ARBA00023015"/>
    </source>
</evidence>
<dbReference type="PROSITE" id="PS50932">
    <property type="entry name" value="HTH_LACI_2"/>
    <property type="match status" value="1"/>
</dbReference>
<dbReference type="RefSeq" id="WP_013282318.1">
    <property type="nucleotide sequence ID" value="NC_014387.1"/>
</dbReference>
<protein>
    <submittedName>
        <fullName evidence="5">Transcriptional regulator LacI family</fullName>
    </submittedName>
</protein>
<dbReference type="Proteomes" id="UP000001299">
    <property type="component" value="Chromosome 1"/>
</dbReference>
<organism evidence="5 6">
    <name type="scientific">Butyrivibrio proteoclasticus (strain ATCC 51982 / DSM 14932 / B316)</name>
    <name type="common">Clostridium proteoclasticum</name>
    <dbReference type="NCBI Taxonomy" id="515622"/>
    <lineage>
        <taxon>Bacteria</taxon>
        <taxon>Bacillati</taxon>
        <taxon>Bacillota</taxon>
        <taxon>Clostridia</taxon>
        <taxon>Lachnospirales</taxon>
        <taxon>Lachnospiraceae</taxon>
        <taxon>Butyrivibrio</taxon>
    </lineage>
</organism>
<dbReference type="PANTHER" id="PTHR30146:SF149">
    <property type="entry name" value="HTH-TYPE TRANSCRIPTIONAL REGULATOR EBGR"/>
    <property type="match status" value="1"/>
</dbReference>
<dbReference type="HOGENOM" id="CLU_037628_1_2_9"/>
<dbReference type="GO" id="GO:0000976">
    <property type="term" value="F:transcription cis-regulatory region binding"/>
    <property type="evidence" value="ECO:0007669"/>
    <property type="project" value="TreeGrafter"/>
</dbReference>
<accession>E0RVY4</accession>
<dbReference type="eggNOG" id="COG1609">
    <property type="taxonomic scope" value="Bacteria"/>
</dbReference>
<evidence type="ECO:0000313" key="6">
    <source>
        <dbReference type="Proteomes" id="UP000001299"/>
    </source>
</evidence>
<evidence type="ECO:0000256" key="2">
    <source>
        <dbReference type="ARBA" id="ARBA00023125"/>
    </source>
</evidence>
<dbReference type="CDD" id="cd01392">
    <property type="entry name" value="HTH_LacI"/>
    <property type="match status" value="1"/>
</dbReference>
<dbReference type="CDD" id="cd01544">
    <property type="entry name" value="PBP1_GalR"/>
    <property type="match status" value="1"/>
</dbReference>
<dbReference type="Pfam" id="PF13377">
    <property type="entry name" value="Peripla_BP_3"/>
    <property type="match status" value="1"/>
</dbReference>
<gene>
    <name evidence="5" type="ordered locus">bpr_I2936</name>
</gene>
<dbReference type="SUPFAM" id="SSF47413">
    <property type="entry name" value="lambda repressor-like DNA-binding domains"/>
    <property type="match status" value="1"/>
</dbReference>
<dbReference type="Gene3D" id="1.10.260.40">
    <property type="entry name" value="lambda repressor-like DNA-binding domains"/>
    <property type="match status" value="1"/>
</dbReference>
<keyword evidence="6" id="KW-1185">Reference proteome</keyword>
<evidence type="ECO:0000256" key="3">
    <source>
        <dbReference type="ARBA" id="ARBA00023163"/>
    </source>
</evidence>
<dbReference type="SMART" id="SM00354">
    <property type="entry name" value="HTH_LACI"/>
    <property type="match status" value="1"/>
</dbReference>
<dbReference type="InterPro" id="IPR046335">
    <property type="entry name" value="LacI/GalR-like_sensor"/>
</dbReference>
<dbReference type="GO" id="GO:0003700">
    <property type="term" value="F:DNA-binding transcription factor activity"/>
    <property type="evidence" value="ECO:0007669"/>
    <property type="project" value="TreeGrafter"/>
</dbReference>
<dbReference type="PANTHER" id="PTHR30146">
    <property type="entry name" value="LACI-RELATED TRANSCRIPTIONAL REPRESSOR"/>
    <property type="match status" value="1"/>
</dbReference>
<dbReference type="SUPFAM" id="SSF53822">
    <property type="entry name" value="Periplasmic binding protein-like I"/>
    <property type="match status" value="1"/>
</dbReference>
<evidence type="ECO:0000313" key="5">
    <source>
        <dbReference type="EMBL" id="ADL35666.1"/>
    </source>
</evidence>